<dbReference type="PROSITE" id="PS51257">
    <property type="entry name" value="PROKAR_LIPOPROTEIN"/>
    <property type="match status" value="1"/>
</dbReference>
<evidence type="ECO:0000313" key="2">
    <source>
        <dbReference type="EMBL" id="MBO8468942.1"/>
    </source>
</evidence>
<dbReference type="AlphaFoldDB" id="A0A9D9IAR4"/>
<organism evidence="2 3">
    <name type="scientific">Candidatus Ornithospirochaeta stercoravium</name>
    <dbReference type="NCBI Taxonomy" id="2840897"/>
    <lineage>
        <taxon>Bacteria</taxon>
        <taxon>Pseudomonadati</taxon>
        <taxon>Spirochaetota</taxon>
        <taxon>Spirochaetia</taxon>
        <taxon>Spirochaetales</taxon>
        <taxon>Spirochaetaceae</taxon>
        <taxon>Spirochaetaceae incertae sedis</taxon>
        <taxon>Candidatus Ornithospirochaeta</taxon>
    </lineage>
</organism>
<dbReference type="EMBL" id="JADIMF010000063">
    <property type="protein sequence ID" value="MBO8468942.1"/>
    <property type="molecule type" value="Genomic_DNA"/>
</dbReference>
<reference evidence="2" key="1">
    <citation type="submission" date="2020-10" db="EMBL/GenBank/DDBJ databases">
        <authorList>
            <person name="Gilroy R."/>
        </authorList>
    </citation>
    <scope>NUCLEOTIDE SEQUENCE</scope>
    <source>
        <strain evidence="2">14700</strain>
    </source>
</reference>
<comment type="caution">
    <text evidence="2">The sequence shown here is derived from an EMBL/GenBank/DDBJ whole genome shotgun (WGS) entry which is preliminary data.</text>
</comment>
<proteinExistence type="predicted"/>
<reference evidence="2" key="2">
    <citation type="journal article" date="2021" name="PeerJ">
        <title>Extensive microbial diversity within the chicken gut microbiome revealed by metagenomics and culture.</title>
        <authorList>
            <person name="Gilroy R."/>
            <person name="Ravi A."/>
            <person name="Getino M."/>
            <person name="Pursley I."/>
            <person name="Horton D.L."/>
            <person name="Alikhan N.F."/>
            <person name="Baker D."/>
            <person name="Gharbi K."/>
            <person name="Hall N."/>
            <person name="Watson M."/>
            <person name="Adriaenssens E.M."/>
            <person name="Foster-Nyarko E."/>
            <person name="Jarju S."/>
            <person name="Secka A."/>
            <person name="Antonio M."/>
            <person name="Oren A."/>
            <person name="Chaudhuri R.R."/>
            <person name="La Ragione R."/>
            <person name="Hildebrand F."/>
            <person name="Pallen M.J."/>
        </authorList>
    </citation>
    <scope>NUCLEOTIDE SEQUENCE</scope>
    <source>
        <strain evidence="2">14700</strain>
    </source>
</reference>
<gene>
    <name evidence="2" type="ORF">IAA72_04065</name>
</gene>
<protein>
    <submittedName>
        <fullName evidence="2">Uncharacterized protein</fullName>
    </submittedName>
</protein>
<feature type="signal peptide" evidence="1">
    <location>
        <begin position="1"/>
        <end position="18"/>
    </location>
</feature>
<evidence type="ECO:0000256" key="1">
    <source>
        <dbReference type="SAM" id="SignalP"/>
    </source>
</evidence>
<name>A0A9D9IAR4_9SPIO</name>
<evidence type="ECO:0000313" key="3">
    <source>
        <dbReference type="Proteomes" id="UP000810292"/>
    </source>
</evidence>
<dbReference type="Proteomes" id="UP000810292">
    <property type="component" value="Unassembled WGS sequence"/>
</dbReference>
<feature type="chain" id="PRO_5039152486" evidence="1">
    <location>
        <begin position="19"/>
        <end position="237"/>
    </location>
</feature>
<keyword evidence="1" id="KW-0732">Signal</keyword>
<sequence length="237" mass="26705">MRLLLFISFLVLSSCSFQHDVTVTLVVPEYHPFEIAADSEFWYTLTCFDGRTINERHIPKGTRTLNVRVEAGGLSVFSLKPLGEFGSLGGFYEPGESQEVHMLSENGSFSDMLLSAASYRPDSVRRLSIVKVMEEVDDLQSIDEPSFLEDVFNGTLGYGITISDKTGMSSDTIPEGMWVSERYDVPSFEVPFSSRPVHFLLYPGVYRYAEFDKSLLLTVIITEEGETSEMFSELPLW</sequence>
<accession>A0A9D9IAR4</accession>